<dbReference type="Gene3D" id="3.40.50.300">
    <property type="entry name" value="P-loop containing nucleotide triphosphate hydrolases"/>
    <property type="match status" value="1"/>
</dbReference>
<organism evidence="3 4">
    <name type="scientific">Infirmifilum lucidum</name>
    <dbReference type="NCBI Taxonomy" id="2776706"/>
    <lineage>
        <taxon>Archaea</taxon>
        <taxon>Thermoproteota</taxon>
        <taxon>Thermoprotei</taxon>
        <taxon>Thermofilales</taxon>
        <taxon>Thermofilaceae</taxon>
        <taxon>Infirmifilum</taxon>
    </lineage>
</organism>
<dbReference type="InterPro" id="IPR027417">
    <property type="entry name" value="P-loop_NTPase"/>
</dbReference>
<dbReference type="SUPFAM" id="SSF52540">
    <property type="entry name" value="P-loop containing nucleoside triphosphate hydrolases"/>
    <property type="match status" value="1"/>
</dbReference>
<dbReference type="InterPro" id="IPR036388">
    <property type="entry name" value="WH-like_DNA-bd_sf"/>
</dbReference>
<dbReference type="InterPro" id="IPR011579">
    <property type="entry name" value="ATPase_dom"/>
</dbReference>
<evidence type="ECO:0000259" key="1">
    <source>
        <dbReference type="Pfam" id="PF01637"/>
    </source>
</evidence>
<dbReference type="InterPro" id="IPR036390">
    <property type="entry name" value="WH_DNA-bd_sf"/>
</dbReference>
<feature type="domain" description="MCM C-terminal" evidence="2">
    <location>
        <begin position="275"/>
        <end position="333"/>
    </location>
</feature>
<dbReference type="PANTHER" id="PTHR34301:SF8">
    <property type="entry name" value="ATPASE DOMAIN-CONTAINING PROTEIN"/>
    <property type="match status" value="1"/>
</dbReference>
<dbReference type="GO" id="GO:0005524">
    <property type="term" value="F:ATP binding"/>
    <property type="evidence" value="ECO:0007669"/>
    <property type="project" value="UniProtKB-KW"/>
</dbReference>
<gene>
    <name evidence="3" type="ORF">IG193_01910</name>
</gene>
<feature type="domain" description="ATPase" evidence="1">
    <location>
        <begin position="15"/>
        <end position="237"/>
    </location>
</feature>
<sequence length="354" mass="40400">MGYFDPEPKRRVEDFFDMEEEIDELKRGLGASKLVVVSGLRRYGKTSLILTTLNDMGASYVFLDCRLLPSGMISASDILYILEGELSSKPWFRELAEAVEGVQVGGFGVRFRRRDYRTLVRVLESLEGRILVFDEAQELRRSRYRFDYLLAYLYDHVGVRVILSGSQVGLMYKFLRVNDPSAPLYGRPLYNVRLKPLSPDRAREFLVRGFEQEGVEPPLSAIEEALELFDGIIGWLAYFGYSYTRLGLKDPRAVLGAAARLAYEELEHALRVFAAARPRYAAVLKVVAERGEARWSEILRFVEAELGRIPRNTLSNILRNLSDMGLLSKTEGGYRIPDPVLRHAVRRYLRLTAT</sequence>
<evidence type="ECO:0000313" key="4">
    <source>
        <dbReference type="Proteomes" id="UP000594121"/>
    </source>
</evidence>
<protein>
    <submittedName>
        <fullName evidence="3">ATP-binding protein</fullName>
    </submittedName>
</protein>
<evidence type="ECO:0000259" key="2">
    <source>
        <dbReference type="Pfam" id="PF21100"/>
    </source>
</evidence>
<dbReference type="Proteomes" id="UP000594121">
    <property type="component" value="Chromosome"/>
</dbReference>
<proteinExistence type="predicted"/>
<dbReference type="RefSeq" id="WP_192819214.1">
    <property type="nucleotide sequence ID" value="NZ_CP062310.1"/>
</dbReference>
<dbReference type="InterPro" id="IPR048907">
    <property type="entry name" value="WHD_MCM_arc"/>
</dbReference>
<keyword evidence="4" id="KW-1185">Reference proteome</keyword>
<accession>A0A7L9FIR0</accession>
<reference evidence="3 4" key="1">
    <citation type="submission" date="2020-10" db="EMBL/GenBank/DDBJ databases">
        <title>Thermofilum lucidum 3507LT sp. nov. a novel member of Thermofilaceae family isolated from Chile hot spring, and proposal of description order Thermofilales.</title>
        <authorList>
            <person name="Zayulina K.S."/>
            <person name="Elcheninov A.G."/>
            <person name="Toshchakov S.V."/>
            <person name="Kublanov I.V."/>
        </authorList>
    </citation>
    <scope>NUCLEOTIDE SEQUENCE [LARGE SCALE GENOMIC DNA]</scope>
    <source>
        <strain evidence="3 4">3507LT</strain>
    </source>
</reference>
<dbReference type="Gene3D" id="1.10.8.60">
    <property type="match status" value="1"/>
</dbReference>
<dbReference type="PANTHER" id="PTHR34301">
    <property type="entry name" value="DNA-BINDING PROTEIN-RELATED"/>
    <property type="match status" value="1"/>
</dbReference>
<evidence type="ECO:0000313" key="3">
    <source>
        <dbReference type="EMBL" id="QOJ79242.1"/>
    </source>
</evidence>
<name>A0A7L9FIR0_9CREN</name>
<dbReference type="Pfam" id="PF21100">
    <property type="entry name" value="WHD_MCM"/>
    <property type="match status" value="1"/>
</dbReference>
<dbReference type="SUPFAM" id="SSF46785">
    <property type="entry name" value="Winged helix' DNA-binding domain"/>
    <property type="match status" value="1"/>
</dbReference>
<keyword evidence="3" id="KW-0547">Nucleotide-binding</keyword>
<dbReference type="GeneID" id="59148612"/>
<dbReference type="InParanoid" id="A0A7L9FIR0"/>
<keyword evidence="3" id="KW-0067">ATP-binding</keyword>
<dbReference type="AlphaFoldDB" id="A0A7L9FIR0"/>
<dbReference type="Pfam" id="PF01637">
    <property type="entry name" value="ATPase_2"/>
    <property type="match status" value="1"/>
</dbReference>
<dbReference type="KEGG" id="thel:IG193_01910"/>
<dbReference type="Gene3D" id="1.10.10.10">
    <property type="entry name" value="Winged helix-like DNA-binding domain superfamily/Winged helix DNA-binding domain"/>
    <property type="match status" value="1"/>
</dbReference>
<dbReference type="EMBL" id="CP062310">
    <property type="protein sequence ID" value="QOJ79242.1"/>
    <property type="molecule type" value="Genomic_DNA"/>
</dbReference>